<dbReference type="AlphaFoldDB" id="A0A6A4WXZ1"/>
<feature type="region of interest" description="Disordered" evidence="1">
    <location>
        <begin position="157"/>
        <end position="208"/>
    </location>
</feature>
<evidence type="ECO:0000313" key="3">
    <source>
        <dbReference type="Proteomes" id="UP000440578"/>
    </source>
</evidence>
<gene>
    <name evidence="2" type="ORF">FJT64_020247</name>
</gene>
<protein>
    <submittedName>
        <fullName evidence="2">Uncharacterized protein</fullName>
    </submittedName>
</protein>
<proteinExistence type="predicted"/>
<sequence>MRPAYCSMLDLEKPRAADVLHGRVLELRGGGVLRWTCDRLCARDWFRDLARHRRETPLCCMRAREDVHNFCKRVFDDLPATPQRLVEISRAQQADELLQRVVQQTLSGWKEGAKHPDMLDYFAARGEISVLYLTSGTLLMYGRRIIIPPSLREEMLNRLHDDGPGTARNRATGSTSATSGGAADIRGSTTPGGAATTTTAASASCAVA</sequence>
<organism evidence="2 3">
    <name type="scientific">Amphibalanus amphitrite</name>
    <name type="common">Striped barnacle</name>
    <name type="synonym">Balanus amphitrite</name>
    <dbReference type="NCBI Taxonomy" id="1232801"/>
    <lineage>
        <taxon>Eukaryota</taxon>
        <taxon>Metazoa</taxon>
        <taxon>Ecdysozoa</taxon>
        <taxon>Arthropoda</taxon>
        <taxon>Crustacea</taxon>
        <taxon>Multicrustacea</taxon>
        <taxon>Cirripedia</taxon>
        <taxon>Thoracica</taxon>
        <taxon>Thoracicalcarea</taxon>
        <taxon>Balanomorpha</taxon>
        <taxon>Balanoidea</taxon>
        <taxon>Balanidae</taxon>
        <taxon>Amphibalaninae</taxon>
        <taxon>Amphibalanus</taxon>
    </lineage>
</organism>
<dbReference type="OrthoDB" id="6341787at2759"/>
<dbReference type="EMBL" id="VIIS01000478">
    <property type="protein sequence ID" value="KAF0308560.1"/>
    <property type="molecule type" value="Genomic_DNA"/>
</dbReference>
<feature type="compositionally biased region" description="Low complexity" evidence="1">
    <location>
        <begin position="171"/>
        <end position="208"/>
    </location>
</feature>
<reference evidence="2 3" key="1">
    <citation type="submission" date="2019-07" db="EMBL/GenBank/DDBJ databases">
        <title>Draft genome assembly of a fouling barnacle, Amphibalanus amphitrite (Darwin, 1854): The first reference genome for Thecostraca.</title>
        <authorList>
            <person name="Kim W."/>
        </authorList>
    </citation>
    <scope>NUCLEOTIDE SEQUENCE [LARGE SCALE GENOMIC DNA]</scope>
    <source>
        <strain evidence="2">SNU_AA5</strain>
        <tissue evidence="2">Soma without cirri and trophi</tissue>
    </source>
</reference>
<name>A0A6A4WXZ1_AMPAM</name>
<evidence type="ECO:0000256" key="1">
    <source>
        <dbReference type="SAM" id="MobiDB-lite"/>
    </source>
</evidence>
<accession>A0A6A4WXZ1</accession>
<dbReference type="Proteomes" id="UP000440578">
    <property type="component" value="Unassembled WGS sequence"/>
</dbReference>
<comment type="caution">
    <text evidence="2">The sequence shown here is derived from an EMBL/GenBank/DDBJ whole genome shotgun (WGS) entry which is preliminary data.</text>
</comment>
<keyword evidence="3" id="KW-1185">Reference proteome</keyword>
<evidence type="ECO:0000313" key="2">
    <source>
        <dbReference type="EMBL" id="KAF0308560.1"/>
    </source>
</evidence>